<keyword evidence="2" id="KW-0560">Oxidoreductase</keyword>
<name>A0A2A8D058_9BACT</name>
<dbReference type="Proteomes" id="UP000220102">
    <property type="component" value="Unassembled WGS sequence"/>
</dbReference>
<dbReference type="AlphaFoldDB" id="A0A2A8D058"/>
<dbReference type="PIRSF" id="PIRSF000126">
    <property type="entry name" value="11-beta-HSD1"/>
    <property type="match status" value="1"/>
</dbReference>
<dbReference type="InterPro" id="IPR036291">
    <property type="entry name" value="NAD(P)-bd_dom_sf"/>
</dbReference>
<evidence type="ECO:0000259" key="4">
    <source>
        <dbReference type="SMART" id="SM00822"/>
    </source>
</evidence>
<organism evidence="5 6">
    <name type="scientific">Longibacter salinarum</name>
    <dbReference type="NCBI Taxonomy" id="1850348"/>
    <lineage>
        <taxon>Bacteria</taxon>
        <taxon>Pseudomonadati</taxon>
        <taxon>Rhodothermota</taxon>
        <taxon>Rhodothermia</taxon>
        <taxon>Rhodothermales</taxon>
        <taxon>Salisaetaceae</taxon>
        <taxon>Longibacter</taxon>
    </lineage>
</organism>
<comment type="caution">
    <text evidence="5">The sequence shown here is derived from an EMBL/GenBank/DDBJ whole genome shotgun (WGS) entry which is preliminary data.</text>
</comment>
<dbReference type="SMART" id="SM00822">
    <property type="entry name" value="PKS_KR"/>
    <property type="match status" value="1"/>
</dbReference>
<evidence type="ECO:0000256" key="2">
    <source>
        <dbReference type="ARBA" id="ARBA00023002"/>
    </source>
</evidence>
<dbReference type="PANTHER" id="PTHR44196">
    <property type="entry name" value="DEHYDROGENASE/REDUCTASE SDR FAMILY MEMBER 7B"/>
    <property type="match status" value="1"/>
</dbReference>
<evidence type="ECO:0000313" key="6">
    <source>
        <dbReference type="Proteomes" id="UP000220102"/>
    </source>
</evidence>
<dbReference type="Gene3D" id="3.40.50.720">
    <property type="entry name" value="NAD(P)-binding Rossmann-like Domain"/>
    <property type="match status" value="1"/>
</dbReference>
<dbReference type="GO" id="GO:0016491">
    <property type="term" value="F:oxidoreductase activity"/>
    <property type="evidence" value="ECO:0007669"/>
    <property type="project" value="UniProtKB-KW"/>
</dbReference>
<protein>
    <submittedName>
        <fullName evidence="5">Short-chain dehydrogenase</fullName>
    </submittedName>
</protein>
<dbReference type="InterPro" id="IPR002347">
    <property type="entry name" value="SDR_fam"/>
</dbReference>
<gene>
    <name evidence="5" type="ORF">CRI94_04065</name>
</gene>
<dbReference type="PANTHER" id="PTHR44196:SF2">
    <property type="entry name" value="SHORT-CHAIN DEHYDROGENASE-RELATED"/>
    <property type="match status" value="1"/>
</dbReference>
<feature type="domain" description="Ketoreductase" evidence="4">
    <location>
        <begin position="5"/>
        <end position="189"/>
    </location>
</feature>
<reference evidence="5 6" key="1">
    <citation type="submission" date="2017-10" db="EMBL/GenBank/DDBJ databases">
        <title>Draft genome of Longibacter Salinarum.</title>
        <authorList>
            <person name="Goh K.M."/>
            <person name="Shamsir M.S."/>
            <person name="Lim S.W."/>
        </authorList>
    </citation>
    <scope>NUCLEOTIDE SEQUENCE [LARGE SCALE GENOMIC DNA]</scope>
    <source>
        <strain evidence="5 6">KCTC 52045</strain>
    </source>
</reference>
<evidence type="ECO:0000313" key="5">
    <source>
        <dbReference type="EMBL" id="PEN14223.1"/>
    </source>
</evidence>
<dbReference type="PRINTS" id="PR00080">
    <property type="entry name" value="SDRFAMILY"/>
</dbReference>
<proteinExistence type="inferred from homology"/>
<dbReference type="OrthoDB" id="9808814at2"/>
<dbReference type="PRINTS" id="PR00081">
    <property type="entry name" value="GDHRDH"/>
</dbReference>
<dbReference type="Pfam" id="PF00106">
    <property type="entry name" value="adh_short"/>
    <property type="match status" value="1"/>
</dbReference>
<sequence length="261" mass="27478">MNSRETVLVTGASSGIGAELARCFARSGSDVALLARREEALNEHAQSLQDTYGVAAHVLPFDLSTPGIGREVVDRVDALGLTIDVLVNNAGFGNRGSFVDTEDREQLDMINVNISALTHLARLLLPGMLDRGRGGILNVGSTAGFQPGPNMAVYYATKAYVLSFSEALAQEVSGSGVTVTCLAPGPTKTDFADRAEMHDTLLFESGAAMSPAAVANYGYDAFRRGDTLAVPGLPNKVGAFATRFLPRSVASKVAAYLHRDG</sequence>
<dbReference type="EMBL" id="PDEQ01000002">
    <property type="protein sequence ID" value="PEN14223.1"/>
    <property type="molecule type" value="Genomic_DNA"/>
</dbReference>
<keyword evidence="6" id="KW-1185">Reference proteome</keyword>
<evidence type="ECO:0000256" key="1">
    <source>
        <dbReference type="ARBA" id="ARBA00006484"/>
    </source>
</evidence>
<dbReference type="RefSeq" id="WP_098074402.1">
    <property type="nucleotide sequence ID" value="NZ_PDEQ01000002.1"/>
</dbReference>
<dbReference type="GO" id="GO:0016020">
    <property type="term" value="C:membrane"/>
    <property type="evidence" value="ECO:0007669"/>
    <property type="project" value="TreeGrafter"/>
</dbReference>
<dbReference type="InterPro" id="IPR057326">
    <property type="entry name" value="KR_dom"/>
</dbReference>
<dbReference type="CDD" id="cd05233">
    <property type="entry name" value="SDR_c"/>
    <property type="match status" value="1"/>
</dbReference>
<accession>A0A2A8D058</accession>
<comment type="similarity">
    <text evidence="1 3">Belongs to the short-chain dehydrogenases/reductases (SDR) family.</text>
</comment>
<dbReference type="SUPFAM" id="SSF51735">
    <property type="entry name" value="NAD(P)-binding Rossmann-fold domains"/>
    <property type="match status" value="1"/>
</dbReference>
<evidence type="ECO:0000256" key="3">
    <source>
        <dbReference type="RuleBase" id="RU000363"/>
    </source>
</evidence>